<gene>
    <name evidence="12" type="primary">LOC107066280</name>
</gene>
<sequence>MDILPVNFKIFTFCGIWRENNEHMDIFMRLIKFLHGSLIITIIFYFTLTELIEIIVSRNNLEDMTETLFMALTFLALCFKLLNILFRKKKLIILLNLLREQICRPRNLTEEKILENYSRRAKWCTLSFMALSETTAVAFVLAPIMELHRSNRVLPYNTYLPYSIEELHAYLVTYLIHTISIIYGALLNVSFDSLVYGLTLHVCGQIAILSERCTQTLREGNSNGIKAFVRHHVFIHGLVKRIESLFIWTIAVLFLFSLITLCTTIFQMSKKNPLTVEFLSFVLYTGSMMFQIFCYCWYGNELRLKSKGISDAIYNSKWVMLTPNNRRNLQLLIRISQKELTLTYHRIFSLNLDAFTWILKTSYSSFNILQSMSY</sequence>
<dbReference type="PANTHER" id="PTHR21137:SF35">
    <property type="entry name" value="ODORANT RECEPTOR 19A-RELATED"/>
    <property type="match status" value="1"/>
</dbReference>
<dbReference type="InterPro" id="IPR004117">
    <property type="entry name" value="7tm6_olfct_rcpt"/>
</dbReference>
<keyword evidence="3 10" id="KW-0716">Sensory transduction</keyword>
<comment type="subcellular location">
    <subcellularLocation>
        <location evidence="1 10">Cell membrane</location>
        <topology evidence="1 10">Multi-pass membrane protein</topology>
    </subcellularLocation>
</comment>
<keyword evidence="8 10" id="KW-0675">Receptor</keyword>
<evidence type="ECO:0000313" key="12">
    <source>
        <dbReference type="RefSeq" id="XP_015176242.1"/>
    </source>
</evidence>
<feature type="transmembrane region" description="Helical" evidence="10">
    <location>
        <begin position="68"/>
        <end position="86"/>
    </location>
</feature>
<evidence type="ECO:0000256" key="5">
    <source>
        <dbReference type="ARBA" id="ARBA00022725"/>
    </source>
</evidence>
<dbReference type="Pfam" id="PF02949">
    <property type="entry name" value="7tm_6"/>
    <property type="match status" value="1"/>
</dbReference>
<protein>
    <recommendedName>
        <fullName evidence="10">Odorant receptor</fullName>
    </recommendedName>
</protein>
<dbReference type="Proteomes" id="UP000694924">
    <property type="component" value="Unplaced"/>
</dbReference>
<keyword evidence="5 10" id="KW-0552">Olfaction</keyword>
<keyword evidence="9 10" id="KW-0807">Transducer</keyword>
<accession>A0ABM1I7Q5</accession>
<evidence type="ECO:0000256" key="2">
    <source>
        <dbReference type="ARBA" id="ARBA00022475"/>
    </source>
</evidence>
<feature type="transmembrane region" description="Helical" evidence="10">
    <location>
        <begin position="123"/>
        <end position="147"/>
    </location>
</feature>
<keyword evidence="11" id="KW-1185">Reference proteome</keyword>
<evidence type="ECO:0000256" key="1">
    <source>
        <dbReference type="ARBA" id="ARBA00004651"/>
    </source>
</evidence>
<evidence type="ECO:0000256" key="10">
    <source>
        <dbReference type="RuleBase" id="RU351113"/>
    </source>
</evidence>
<feature type="transmembrane region" description="Helical" evidence="10">
    <location>
        <begin position="167"/>
        <end position="186"/>
    </location>
</feature>
<keyword evidence="7 10" id="KW-0472">Membrane</keyword>
<feature type="transmembrane region" description="Helical" evidence="10">
    <location>
        <begin position="278"/>
        <end position="298"/>
    </location>
</feature>
<evidence type="ECO:0000256" key="8">
    <source>
        <dbReference type="ARBA" id="ARBA00023170"/>
    </source>
</evidence>
<dbReference type="RefSeq" id="XP_015176242.1">
    <property type="nucleotide sequence ID" value="XM_015320756.1"/>
</dbReference>
<keyword evidence="6 10" id="KW-1133">Transmembrane helix</keyword>
<feature type="transmembrane region" description="Helical" evidence="10">
    <location>
        <begin position="30"/>
        <end position="48"/>
    </location>
</feature>
<dbReference type="GeneID" id="107066280"/>
<proteinExistence type="inferred from homology"/>
<feature type="transmembrane region" description="Helical" evidence="10">
    <location>
        <begin position="245"/>
        <end position="266"/>
    </location>
</feature>
<comment type="similarity">
    <text evidence="10">Belongs to the insect chemoreceptor superfamily. Heteromeric odorant receptor channel (TC 1.A.69) family.</text>
</comment>
<reference evidence="12" key="1">
    <citation type="submission" date="2025-08" db="UniProtKB">
        <authorList>
            <consortium name="RefSeq"/>
        </authorList>
    </citation>
    <scope>IDENTIFICATION</scope>
    <source>
        <tissue evidence="12">Whole body</tissue>
    </source>
</reference>
<name>A0ABM1I7Q5_POLDO</name>
<evidence type="ECO:0000256" key="9">
    <source>
        <dbReference type="ARBA" id="ARBA00023224"/>
    </source>
</evidence>
<evidence type="ECO:0000256" key="4">
    <source>
        <dbReference type="ARBA" id="ARBA00022692"/>
    </source>
</evidence>
<keyword evidence="4 10" id="KW-0812">Transmembrane</keyword>
<dbReference type="PANTHER" id="PTHR21137">
    <property type="entry name" value="ODORANT RECEPTOR"/>
    <property type="match status" value="1"/>
</dbReference>
<keyword evidence="2" id="KW-1003">Cell membrane</keyword>
<evidence type="ECO:0000313" key="11">
    <source>
        <dbReference type="Proteomes" id="UP000694924"/>
    </source>
</evidence>
<comment type="caution">
    <text evidence="10">Lacks conserved residue(s) required for the propagation of feature annotation.</text>
</comment>
<evidence type="ECO:0000256" key="6">
    <source>
        <dbReference type="ARBA" id="ARBA00022989"/>
    </source>
</evidence>
<evidence type="ECO:0000256" key="7">
    <source>
        <dbReference type="ARBA" id="ARBA00023136"/>
    </source>
</evidence>
<organism evidence="11 12">
    <name type="scientific">Polistes dominula</name>
    <name type="common">European paper wasp</name>
    <name type="synonym">Vespa dominula</name>
    <dbReference type="NCBI Taxonomy" id="743375"/>
    <lineage>
        <taxon>Eukaryota</taxon>
        <taxon>Metazoa</taxon>
        <taxon>Ecdysozoa</taxon>
        <taxon>Arthropoda</taxon>
        <taxon>Hexapoda</taxon>
        <taxon>Insecta</taxon>
        <taxon>Pterygota</taxon>
        <taxon>Neoptera</taxon>
        <taxon>Endopterygota</taxon>
        <taxon>Hymenoptera</taxon>
        <taxon>Apocrita</taxon>
        <taxon>Aculeata</taxon>
        <taxon>Vespoidea</taxon>
        <taxon>Vespidae</taxon>
        <taxon>Polistinae</taxon>
        <taxon>Polistini</taxon>
        <taxon>Polistes</taxon>
    </lineage>
</organism>
<evidence type="ECO:0000256" key="3">
    <source>
        <dbReference type="ARBA" id="ARBA00022606"/>
    </source>
</evidence>